<reference evidence="6 7" key="1">
    <citation type="journal article" date="2009" name="Int. J. Syst. Evol. Microbiol.">
        <title>Paenibacillus contaminans sp. nov., isolated from a contaminated laboratory plate.</title>
        <authorList>
            <person name="Chou J.H."/>
            <person name="Lee J.H."/>
            <person name="Lin M.C."/>
            <person name="Chang P.S."/>
            <person name="Arun A.B."/>
            <person name="Young C.C."/>
            <person name="Chen W.M."/>
        </authorList>
    </citation>
    <scope>NUCLEOTIDE SEQUENCE [LARGE SCALE GENOMIC DNA]</scope>
    <source>
        <strain evidence="6 7">CKOBP-6</strain>
    </source>
</reference>
<name>A0A329MSM5_9BACL</name>
<dbReference type="PANTHER" id="PTHR32089">
    <property type="entry name" value="METHYL-ACCEPTING CHEMOTAXIS PROTEIN MCPB"/>
    <property type="match status" value="1"/>
</dbReference>
<dbReference type="SMART" id="SM00283">
    <property type="entry name" value="MA"/>
    <property type="match status" value="1"/>
</dbReference>
<dbReference type="OrthoDB" id="2166737at2"/>
<keyword evidence="4" id="KW-0472">Membrane</keyword>
<feature type="transmembrane region" description="Helical" evidence="4">
    <location>
        <begin position="12"/>
        <end position="33"/>
    </location>
</feature>
<evidence type="ECO:0000256" key="3">
    <source>
        <dbReference type="SAM" id="Coils"/>
    </source>
</evidence>
<evidence type="ECO:0000313" key="7">
    <source>
        <dbReference type="Proteomes" id="UP000250369"/>
    </source>
</evidence>
<dbReference type="Gene3D" id="1.10.287.950">
    <property type="entry name" value="Methyl-accepting chemotaxis protein"/>
    <property type="match status" value="1"/>
</dbReference>
<sequence length="503" mass="55364">MLNKKNMLMLRLSGAAVLLSTIIFAVTELFEPFRHMNAHGIESTITAAVVSGRYILLCIPVVLLGTSVYAFLNNREHPALPVWNTLTLTFSSISIISGSGGAAEFHFSIFMVIAAAAYYENTRLIYLMTSLFAVQHLAGYFVIPQLVFGTDAYSFLMLFIHATFLILTSSATILQIHSKRKISAQQEAEKRLKETRLLELIGHVQSLSEHIRSTSEGVSAKSRNNVQTNQEMHYAFAEVTGGLGNQILSIEQMELNLQNINRSIQSALESSEQLKQSAVITGQAVAASHRKVIELLDNNNQILHAVESIYSTMDSLKQTAAQAQGMSGIIQEVAYQTNLIALNASIEAARAGEHGKGFTIVAGEIRKLSEQSRSAAAEIQAMMSAIHKESEDNFSQVARGQDVIRRSFAHVDAFSADFKQVHLLIEQLLDFIVTMNRMMTAIRNDSASVTGEMNEIASVIEEGMAAMEELTVKSDNLKASAEKVDSEVTSLSKLSQEMQKHFR</sequence>
<keyword evidence="4" id="KW-1133">Transmembrane helix</keyword>
<comment type="caution">
    <text evidence="6">The sequence shown here is derived from an EMBL/GenBank/DDBJ whole genome shotgun (WGS) entry which is preliminary data.</text>
</comment>
<dbReference type="RefSeq" id="WP_113029080.1">
    <property type="nucleotide sequence ID" value="NZ_QMFB01000001.1"/>
</dbReference>
<dbReference type="Proteomes" id="UP000250369">
    <property type="component" value="Unassembled WGS sequence"/>
</dbReference>
<organism evidence="6 7">
    <name type="scientific">Paenibacillus contaminans</name>
    <dbReference type="NCBI Taxonomy" id="450362"/>
    <lineage>
        <taxon>Bacteria</taxon>
        <taxon>Bacillati</taxon>
        <taxon>Bacillota</taxon>
        <taxon>Bacilli</taxon>
        <taxon>Bacillales</taxon>
        <taxon>Paenibacillaceae</taxon>
        <taxon>Paenibacillus</taxon>
    </lineage>
</organism>
<evidence type="ECO:0000259" key="5">
    <source>
        <dbReference type="PROSITE" id="PS50111"/>
    </source>
</evidence>
<accession>A0A329MSM5</accession>
<dbReference type="PANTHER" id="PTHR32089:SF112">
    <property type="entry name" value="LYSOZYME-LIKE PROTEIN-RELATED"/>
    <property type="match status" value="1"/>
</dbReference>
<dbReference type="GO" id="GO:0016020">
    <property type="term" value="C:membrane"/>
    <property type="evidence" value="ECO:0007669"/>
    <property type="project" value="InterPro"/>
</dbReference>
<proteinExistence type="predicted"/>
<keyword evidence="3" id="KW-0175">Coiled coil</keyword>
<gene>
    <name evidence="6" type="ORF">DQG23_01840</name>
</gene>
<dbReference type="PROSITE" id="PS50111">
    <property type="entry name" value="CHEMOTAXIS_TRANSDUC_2"/>
    <property type="match status" value="1"/>
</dbReference>
<dbReference type="Pfam" id="PF00015">
    <property type="entry name" value="MCPsignal"/>
    <property type="match status" value="1"/>
</dbReference>
<dbReference type="AlphaFoldDB" id="A0A329MSM5"/>
<evidence type="ECO:0000256" key="1">
    <source>
        <dbReference type="ARBA" id="ARBA00023224"/>
    </source>
</evidence>
<feature type="transmembrane region" description="Helical" evidence="4">
    <location>
        <begin position="124"/>
        <end position="143"/>
    </location>
</feature>
<keyword evidence="1 2" id="KW-0807">Transducer</keyword>
<feature type="transmembrane region" description="Helical" evidence="4">
    <location>
        <begin position="92"/>
        <end position="117"/>
    </location>
</feature>
<keyword evidence="7" id="KW-1185">Reference proteome</keyword>
<keyword evidence="4" id="KW-0812">Transmembrane</keyword>
<feature type="coiled-coil region" evidence="3">
    <location>
        <begin position="250"/>
        <end position="277"/>
    </location>
</feature>
<dbReference type="GO" id="GO:0007165">
    <property type="term" value="P:signal transduction"/>
    <property type="evidence" value="ECO:0007669"/>
    <property type="project" value="UniProtKB-KW"/>
</dbReference>
<evidence type="ECO:0000313" key="6">
    <source>
        <dbReference type="EMBL" id="RAV22971.1"/>
    </source>
</evidence>
<evidence type="ECO:0000256" key="2">
    <source>
        <dbReference type="PROSITE-ProRule" id="PRU00284"/>
    </source>
</evidence>
<dbReference type="InterPro" id="IPR004089">
    <property type="entry name" value="MCPsignal_dom"/>
</dbReference>
<feature type="transmembrane region" description="Helical" evidence="4">
    <location>
        <begin position="54"/>
        <end position="72"/>
    </location>
</feature>
<dbReference type="EMBL" id="QMFB01000001">
    <property type="protein sequence ID" value="RAV22971.1"/>
    <property type="molecule type" value="Genomic_DNA"/>
</dbReference>
<protein>
    <recommendedName>
        <fullName evidence="5">Methyl-accepting transducer domain-containing protein</fullName>
    </recommendedName>
</protein>
<dbReference type="SUPFAM" id="SSF58104">
    <property type="entry name" value="Methyl-accepting chemotaxis protein (MCP) signaling domain"/>
    <property type="match status" value="1"/>
</dbReference>
<evidence type="ECO:0000256" key="4">
    <source>
        <dbReference type="SAM" id="Phobius"/>
    </source>
</evidence>
<feature type="transmembrane region" description="Helical" evidence="4">
    <location>
        <begin position="155"/>
        <end position="176"/>
    </location>
</feature>
<feature type="domain" description="Methyl-accepting transducer" evidence="5">
    <location>
        <begin position="221"/>
        <end position="471"/>
    </location>
</feature>